<feature type="repeat" description="Solcar" evidence="12">
    <location>
        <begin position="462"/>
        <end position="551"/>
    </location>
</feature>
<evidence type="ECO:0000313" key="17">
    <source>
        <dbReference type="Proteomes" id="UP000000689"/>
    </source>
</evidence>
<dbReference type="Proteomes" id="UP000000689">
    <property type="component" value="Chromosome 6"/>
</dbReference>
<dbReference type="eggNOG" id="KOG0036">
    <property type="taxonomic scope" value="Eukaryota"/>
</dbReference>
<evidence type="ECO:0000256" key="7">
    <source>
        <dbReference type="ARBA" id="ARBA00022792"/>
    </source>
</evidence>
<keyword evidence="10" id="KW-0496">Mitochondrion</keyword>
<keyword evidence="3 13" id="KW-0813">Transport</keyword>
<evidence type="ECO:0000259" key="15">
    <source>
        <dbReference type="PROSITE" id="PS50222"/>
    </source>
</evidence>
<dbReference type="InterPro" id="IPR011992">
    <property type="entry name" value="EF-hand-dom_pair"/>
</dbReference>
<dbReference type="GeneID" id="11496908"/>
<keyword evidence="17" id="KW-1185">Reference proteome</keyword>
<proteinExistence type="inferred from homology"/>
<dbReference type="GO" id="GO:0055085">
    <property type="term" value="P:transmembrane transport"/>
    <property type="evidence" value="ECO:0007669"/>
    <property type="project" value="InterPro"/>
</dbReference>
<evidence type="ECO:0000256" key="13">
    <source>
        <dbReference type="RuleBase" id="RU000488"/>
    </source>
</evidence>
<feature type="repeat" description="Solcar" evidence="12">
    <location>
        <begin position="235"/>
        <end position="342"/>
    </location>
</feature>
<accession>G0WCQ9</accession>
<keyword evidence="6" id="KW-0677">Repeat</keyword>
<dbReference type="PROSITE" id="PS50920">
    <property type="entry name" value="SOLCAR"/>
    <property type="match status" value="3"/>
</dbReference>
<sequence>MIPEQPPIKDTTNQKLRYKSIFKQLDIHNEGKFDYSTLRKAFQDSNHPLKSNDEAIRFLFTAMDSNNDNVVDYNDFMKYVTVAESQIEEGFQNIDLDHDGKIKPSDVSNYLSKLDIKNADIGNKSSAAAASPNTYNIKNSPSRFNNFIHWAFYKKLESNDNIENKEEVSCTGDNSIRFEDRDQLYITYNQWRDFLLLMPREGGSRLKTAYSYFYLFNEDVELSSEGDMTLINDFVKGFGYFIAGGLSGVISRTATAPFDRIKVFLIARTDLSSTLLNSKATVLAKNPKANLNKLRSPITKAITTLYRQGGVRAFYVGNGLSVFKVCPESSIKFGTFELVKRAMSNFNGNKNVDDLSRFHTYIAGGLAGMVSQISIYPIDTLKFRIQCAPLDCKLKGNQLLFATASNMYKEGGLGMFYKGAIVGAVGIFPYAALDLGTFSALKKWYIKRKSKSLNVPEDKVDLSYLQVLPMGAISGSVGATAVYPINLLRTRLQTQATFAHPYLYTGFRDVFTKTIQREGIPGLYKGLVPTLAKVCPAVSIGYLCYENFKKLMKLN</sequence>
<evidence type="ECO:0000256" key="9">
    <source>
        <dbReference type="ARBA" id="ARBA00022989"/>
    </source>
</evidence>
<dbReference type="PROSITE" id="PS50222">
    <property type="entry name" value="EF_HAND_2"/>
    <property type="match status" value="1"/>
</dbReference>
<feature type="transmembrane region" description="Helical" evidence="14">
    <location>
        <begin position="415"/>
        <end position="441"/>
    </location>
</feature>
<dbReference type="SUPFAM" id="SSF103506">
    <property type="entry name" value="Mitochondrial carrier"/>
    <property type="match status" value="1"/>
</dbReference>
<dbReference type="KEGG" id="ndi:NDAI_0F02520"/>
<evidence type="ECO:0000256" key="8">
    <source>
        <dbReference type="ARBA" id="ARBA00022837"/>
    </source>
</evidence>
<evidence type="ECO:0000256" key="5">
    <source>
        <dbReference type="ARBA" id="ARBA00022723"/>
    </source>
</evidence>
<evidence type="ECO:0000256" key="12">
    <source>
        <dbReference type="PROSITE-ProRule" id="PRU00282"/>
    </source>
</evidence>
<evidence type="ECO:0000256" key="1">
    <source>
        <dbReference type="ARBA" id="ARBA00004448"/>
    </source>
</evidence>
<dbReference type="InterPro" id="IPR002048">
    <property type="entry name" value="EF_hand_dom"/>
</dbReference>
<reference evidence="16 17" key="1">
    <citation type="journal article" date="2011" name="Proc. Natl. Acad. Sci. U.S.A.">
        <title>Evolutionary erosion of yeast sex chromosomes by mating-type switching accidents.</title>
        <authorList>
            <person name="Gordon J.L."/>
            <person name="Armisen D."/>
            <person name="Proux-Wera E."/>
            <person name="Oheigeartaigh S.S."/>
            <person name="Byrne K.P."/>
            <person name="Wolfe K.H."/>
        </authorList>
    </citation>
    <scope>NUCLEOTIDE SEQUENCE [LARGE SCALE GENOMIC DNA]</scope>
    <source>
        <strain evidence="17">ATCC 10597 / BCRC 20456 / CBS 421 / NBRC 0211 / NRRL Y-12639</strain>
    </source>
</reference>
<gene>
    <name evidence="16" type="primary">NDAI0F02520</name>
    <name evidence="16" type="ordered locus">NDAI_0F02520</name>
</gene>
<feature type="repeat" description="Solcar" evidence="12">
    <location>
        <begin position="355"/>
        <end position="444"/>
    </location>
</feature>
<dbReference type="PRINTS" id="PR00926">
    <property type="entry name" value="MITOCARRIER"/>
</dbReference>
<dbReference type="AlphaFoldDB" id="G0WCQ9"/>
<protein>
    <recommendedName>
        <fullName evidence="15">EF-hand domain-containing protein</fullName>
    </recommendedName>
</protein>
<dbReference type="RefSeq" id="XP_003670813.1">
    <property type="nucleotide sequence ID" value="XM_003670765.1"/>
</dbReference>
<evidence type="ECO:0000256" key="2">
    <source>
        <dbReference type="ARBA" id="ARBA00006375"/>
    </source>
</evidence>
<dbReference type="GO" id="GO:0005743">
    <property type="term" value="C:mitochondrial inner membrane"/>
    <property type="evidence" value="ECO:0007669"/>
    <property type="project" value="UniProtKB-SubCell"/>
</dbReference>
<dbReference type="FunFam" id="1.50.40.10:FF:000016">
    <property type="entry name" value="Solute carrier family 25 member 23"/>
    <property type="match status" value="1"/>
</dbReference>
<organism evidence="16 17">
    <name type="scientific">Naumovozyma dairenensis (strain ATCC 10597 / BCRC 20456 / CBS 421 / NBRC 0211 / NRRL Y-12639)</name>
    <name type="common">Saccharomyces dairenensis</name>
    <dbReference type="NCBI Taxonomy" id="1071378"/>
    <lineage>
        <taxon>Eukaryota</taxon>
        <taxon>Fungi</taxon>
        <taxon>Dikarya</taxon>
        <taxon>Ascomycota</taxon>
        <taxon>Saccharomycotina</taxon>
        <taxon>Saccharomycetes</taxon>
        <taxon>Saccharomycetales</taxon>
        <taxon>Saccharomycetaceae</taxon>
        <taxon>Naumovozyma</taxon>
    </lineage>
</organism>
<evidence type="ECO:0000256" key="11">
    <source>
        <dbReference type="ARBA" id="ARBA00023136"/>
    </source>
</evidence>
<keyword evidence="8" id="KW-0106">Calcium</keyword>
<keyword evidence="9 14" id="KW-1133">Transmembrane helix</keyword>
<keyword evidence="5" id="KW-0479">Metal-binding</keyword>
<name>G0WCQ9_NAUDC</name>
<dbReference type="SUPFAM" id="SSF47473">
    <property type="entry name" value="EF-hand"/>
    <property type="match status" value="1"/>
</dbReference>
<evidence type="ECO:0000313" key="16">
    <source>
        <dbReference type="EMBL" id="CCD25570.1"/>
    </source>
</evidence>
<evidence type="ECO:0000256" key="10">
    <source>
        <dbReference type="ARBA" id="ARBA00023128"/>
    </source>
</evidence>
<keyword evidence="4 12" id="KW-0812">Transmembrane</keyword>
<keyword evidence="7" id="KW-0999">Mitochondrion inner membrane</keyword>
<dbReference type="OrthoDB" id="270584at2759"/>
<dbReference type="InterPro" id="IPR018108">
    <property type="entry name" value="MCP_transmembrane"/>
</dbReference>
<dbReference type="EMBL" id="HE580272">
    <property type="protein sequence ID" value="CCD25570.1"/>
    <property type="molecule type" value="Genomic_DNA"/>
</dbReference>
<dbReference type="InterPro" id="IPR023395">
    <property type="entry name" value="MCP_dom_sf"/>
</dbReference>
<evidence type="ECO:0000256" key="14">
    <source>
        <dbReference type="SAM" id="Phobius"/>
    </source>
</evidence>
<dbReference type="Pfam" id="PF00153">
    <property type="entry name" value="Mito_carr"/>
    <property type="match status" value="3"/>
</dbReference>
<comment type="subcellular location">
    <subcellularLocation>
        <location evidence="1">Mitochondrion inner membrane</location>
        <topology evidence="1">Multi-pass membrane protein</topology>
    </subcellularLocation>
</comment>
<dbReference type="PANTHER" id="PTHR24089">
    <property type="entry name" value="SOLUTE CARRIER FAMILY 25"/>
    <property type="match status" value="1"/>
</dbReference>
<dbReference type="InterPro" id="IPR002067">
    <property type="entry name" value="MCP"/>
</dbReference>
<dbReference type="Gene3D" id="1.10.238.10">
    <property type="entry name" value="EF-hand"/>
    <property type="match status" value="1"/>
</dbReference>
<evidence type="ECO:0000256" key="4">
    <source>
        <dbReference type="ARBA" id="ARBA00022692"/>
    </source>
</evidence>
<comment type="similarity">
    <text evidence="2 13">Belongs to the mitochondrial carrier (TC 2.A.29) family.</text>
</comment>
<dbReference type="Pfam" id="PF13499">
    <property type="entry name" value="EF-hand_7"/>
    <property type="match status" value="1"/>
</dbReference>
<evidence type="ECO:0000256" key="3">
    <source>
        <dbReference type="ARBA" id="ARBA00022448"/>
    </source>
</evidence>
<dbReference type="Gene3D" id="1.50.40.10">
    <property type="entry name" value="Mitochondrial carrier domain"/>
    <property type="match status" value="1"/>
</dbReference>
<dbReference type="OMA" id="SGQWWKQ"/>
<dbReference type="GO" id="GO:0005509">
    <property type="term" value="F:calcium ion binding"/>
    <property type="evidence" value="ECO:0007669"/>
    <property type="project" value="InterPro"/>
</dbReference>
<keyword evidence="11 12" id="KW-0472">Membrane</keyword>
<dbReference type="eggNOG" id="KOG0751">
    <property type="taxonomic scope" value="Eukaryota"/>
</dbReference>
<dbReference type="HOGENOM" id="CLU_015166_2_2_1"/>
<dbReference type="STRING" id="1071378.G0WCQ9"/>
<feature type="domain" description="EF-hand" evidence="15">
    <location>
        <begin position="82"/>
        <end position="117"/>
    </location>
</feature>
<evidence type="ECO:0000256" key="6">
    <source>
        <dbReference type="ARBA" id="ARBA00022737"/>
    </source>
</evidence>